<comment type="caution">
    <text evidence="1">The sequence shown here is derived from an EMBL/GenBank/DDBJ whole genome shotgun (WGS) entry which is preliminary data.</text>
</comment>
<evidence type="ECO:0000313" key="1">
    <source>
        <dbReference type="EMBL" id="EFH82174.1"/>
    </source>
</evidence>
<organism evidence="1 2">
    <name type="scientific">Ktedonobacter racemifer DSM 44963</name>
    <dbReference type="NCBI Taxonomy" id="485913"/>
    <lineage>
        <taxon>Bacteria</taxon>
        <taxon>Bacillati</taxon>
        <taxon>Chloroflexota</taxon>
        <taxon>Ktedonobacteria</taxon>
        <taxon>Ktedonobacterales</taxon>
        <taxon>Ktedonobacteraceae</taxon>
        <taxon>Ktedonobacter</taxon>
    </lineage>
</organism>
<dbReference type="InParanoid" id="D6U034"/>
<reference evidence="1 2" key="1">
    <citation type="journal article" date="2011" name="Stand. Genomic Sci.">
        <title>Non-contiguous finished genome sequence and contextual data of the filamentous soil bacterium Ktedonobacter racemifer type strain (SOSP1-21).</title>
        <authorList>
            <person name="Chang Y.J."/>
            <person name="Land M."/>
            <person name="Hauser L."/>
            <person name="Chertkov O."/>
            <person name="Del Rio T.G."/>
            <person name="Nolan M."/>
            <person name="Copeland A."/>
            <person name="Tice H."/>
            <person name="Cheng J.F."/>
            <person name="Lucas S."/>
            <person name="Han C."/>
            <person name="Goodwin L."/>
            <person name="Pitluck S."/>
            <person name="Ivanova N."/>
            <person name="Ovchinikova G."/>
            <person name="Pati A."/>
            <person name="Chen A."/>
            <person name="Palaniappan K."/>
            <person name="Mavromatis K."/>
            <person name="Liolios K."/>
            <person name="Brettin T."/>
            <person name="Fiebig A."/>
            <person name="Rohde M."/>
            <person name="Abt B."/>
            <person name="Goker M."/>
            <person name="Detter J.C."/>
            <person name="Woyke T."/>
            <person name="Bristow J."/>
            <person name="Eisen J.A."/>
            <person name="Markowitz V."/>
            <person name="Hugenholtz P."/>
            <person name="Kyrpides N.C."/>
            <person name="Klenk H.P."/>
            <person name="Lapidus A."/>
        </authorList>
    </citation>
    <scope>NUCLEOTIDE SEQUENCE [LARGE SCALE GENOMIC DNA]</scope>
    <source>
        <strain evidence="2">DSM 44963</strain>
    </source>
</reference>
<gene>
    <name evidence="1" type="ORF">Krac_2960</name>
</gene>
<sequence length="196" mass="22583">MVYYPPMQKRGTILVKYFHAWLRRTIEEPWTTLEPFFVGEVPKGLGTPEYYCVVTQDEEPYLLVNAYTHDIDVCIWKQWLVLRSPGEVSFISLDADQRQIINKPSWGFFHHLYPTDEYLFVTTNERVCCYDQEARLVWESEELSQDTISISSVQGDIISISQAPIGGSFSGPAEFILDGRSGKLISMQYKPPQNNS</sequence>
<dbReference type="STRING" id="485913.Krac_2960"/>
<dbReference type="EMBL" id="ADVG01000004">
    <property type="protein sequence ID" value="EFH82174.1"/>
    <property type="molecule type" value="Genomic_DNA"/>
</dbReference>
<name>D6U034_KTERA</name>
<proteinExistence type="predicted"/>
<dbReference type="Proteomes" id="UP000004508">
    <property type="component" value="Unassembled WGS sequence"/>
</dbReference>
<accession>D6U034</accession>
<protein>
    <submittedName>
        <fullName evidence="1">Uncharacterized protein</fullName>
    </submittedName>
</protein>
<dbReference type="AlphaFoldDB" id="D6U034"/>
<evidence type="ECO:0000313" key="2">
    <source>
        <dbReference type="Proteomes" id="UP000004508"/>
    </source>
</evidence>
<keyword evidence="2" id="KW-1185">Reference proteome</keyword>